<accession>B1HPQ9</accession>
<reference evidence="1 2" key="1">
    <citation type="journal article" date="2008" name="J. Bacteriol.">
        <title>Complete genome sequence of the mosquitocidal bacterium Bacillus sphaericus C3-41 and comparison with those of closely related Bacillus species.</title>
        <authorList>
            <person name="Hu X."/>
            <person name="Fan W."/>
            <person name="Han B."/>
            <person name="Liu H."/>
            <person name="Zheng D."/>
            <person name="Li Q."/>
            <person name="Dong W."/>
            <person name="Yan J."/>
            <person name="Gao M."/>
            <person name="Berry C."/>
            <person name="Yuan Z."/>
        </authorList>
    </citation>
    <scope>NUCLEOTIDE SEQUENCE [LARGE SCALE GENOMIC DNA]</scope>
    <source>
        <strain evidence="1 2">C3-41</strain>
    </source>
</reference>
<dbReference type="AlphaFoldDB" id="B1HPQ9"/>
<dbReference type="EMBL" id="CP000817">
    <property type="protein sequence ID" value="ACA38961.1"/>
    <property type="molecule type" value="Genomic_DNA"/>
</dbReference>
<dbReference type="Proteomes" id="UP000002164">
    <property type="component" value="Chromosome"/>
</dbReference>
<dbReference type="HOGENOM" id="CLU_3235681_0_0_9"/>
<dbReference type="EnsemblBacteria" id="ACA38961">
    <property type="protein sequence ID" value="ACA38961"/>
    <property type="gene ID" value="Bsph_1353"/>
</dbReference>
<organism evidence="1 2">
    <name type="scientific">Lysinibacillus sphaericus (strain C3-41)</name>
    <dbReference type="NCBI Taxonomy" id="444177"/>
    <lineage>
        <taxon>Bacteria</taxon>
        <taxon>Bacillati</taxon>
        <taxon>Bacillota</taxon>
        <taxon>Bacilli</taxon>
        <taxon>Bacillales</taxon>
        <taxon>Bacillaceae</taxon>
        <taxon>Lysinibacillus</taxon>
    </lineage>
</organism>
<name>B1HPQ9_LYSSC</name>
<evidence type="ECO:0000313" key="1">
    <source>
        <dbReference type="EMBL" id="ACA38961.1"/>
    </source>
</evidence>
<gene>
    <name evidence="1" type="ordered locus">Bsph_1353</name>
</gene>
<proteinExistence type="predicted"/>
<evidence type="ECO:0000313" key="2">
    <source>
        <dbReference type="Proteomes" id="UP000002164"/>
    </source>
</evidence>
<protein>
    <submittedName>
        <fullName evidence="1">Uncharacterized protein</fullName>
    </submittedName>
</protein>
<dbReference type="KEGG" id="lsp:Bsph_1353"/>
<sequence>MPNICPSLFEGLFFILEELRDNIKEMHLFGYTQPLSHYFLFIL</sequence>